<feature type="transmembrane region" description="Helical" evidence="7">
    <location>
        <begin position="256"/>
        <end position="281"/>
    </location>
</feature>
<dbReference type="EMBL" id="DSBX01000275">
    <property type="protein sequence ID" value="HDR00098.1"/>
    <property type="molecule type" value="Genomic_DNA"/>
</dbReference>
<feature type="transmembrane region" description="Helical" evidence="7">
    <location>
        <begin position="227"/>
        <end position="244"/>
    </location>
</feature>
<proteinExistence type="inferred from homology"/>
<protein>
    <recommendedName>
        <fullName evidence="6">Transporter</fullName>
    </recommendedName>
</protein>
<accession>A0A7V0T6J9</accession>
<keyword evidence="4 7" id="KW-1133">Transmembrane helix</keyword>
<feature type="transmembrane region" description="Helical" evidence="7">
    <location>
        <begin position="459"/>
        <end position="483"/>
    </location>
</feature>
<dbReference type="GO" id="GO:0035725">
    <property type="term" value="P:sodium ion transmembrane transport"/>
    <property type="evidence" value="ECO:0007669"/>
    <property type="project" value="TreeGrafter"/>
</dbReference>
<keyword evidence="3 6" id="KW-0812">Transmembrane</keyword>
<dbReference type="InterPro" id="IPR037272">
    <property type="entry name" value="SNS_sf"/>
</dbReference>
<evidence type="ECO:0000313" key="8">
    <source>
        <dbReference type="EMBL" id="HDR00098.1"/>
    </source>
</evidence>
<dbReference type="SUPFAM" id="SSF161070">
    <property type="entry name" value="SNF-like"/>
    <property type="match status" value="1"/>
</dbReference>
<gene>
    <name evidence="8" type="ORF">ENN51_07445</name>
</gene>
<keyword evidence="5 7" id="KW-0472">Membrane</keyword>
<evidence type="ECO:0000256" key="1">
    <source>
        <dbReference type="ARBA" id="ARBA00004141"/>
    </source>
</evidence>
<feature type="transmembrane region" description="Helical" evidence="7">
    <location>
        <begin position="42"/>
        <end position="64"/>
    </location>
</feature>
<feature type="transmembrane region" description="Helical" evidence="7">
    <location>
        <begin position="425"/>
        <end position="447"/>
    </location>
</feature>
<evidence type="ECO:0000256" key="2">
    <source>
        <dbReference type="ARBA" id="ARBA00022448"/>
    </source>
</evidence>
<dbReference type="Pfam" id="PF00209">
    <property type="entry name" value="SNF"/>
    <property type="match status" value="2"/>
</dbReference>
<keyword evidence="2 6" id="KW-0813">Transport</keyword>
<dbReference type="CDD" id="cd10334">
    <property type="entry name" value="SLC6sbd_u1"/>
    <property type="match status" value="1"/>
</dbReference>
<feature type="transmembrane region" description="Helical" evidence="7">
    <location>
        <begin position="318"/>
        <end position="343"/>
    </location>
</feature>
<feature type="transmembrane region" description="Helical" evidence="7">
    <location>
        <begin position="12"/>
        <end position="30"/>
    </location>
</feature>
<comment type="subcellular location">
    <subcellularLocation>
        <location evidence="1">Membrane</location>
        <topology evidence="1">Multi-pass membrane protein</topology>
    </subcellularLocation>
</comment>
<dbReference type="PRINTS" id="PR00176">
    <property type="entry name" value="NANEUSMPORT"/>
</dbReference>
<dbReference type="PANTHER" id="PTHR11616:SF240">
    <property type="entry name" value="BLOATED TUBULES, ISOFORM B-RELATED"/>
    <property type="match status" value="1"/>
</dbReference>
<evidence type="ECO:0000256" key="3">
    <source>
        <dbReference type="ARBA" id="ARBA00022692"/>
    </source>
</evidence>
<evidence type="ECO:0000256" key="7">
    <source>
        <dbReference type="SAM" id="Phobius"/>
    </source>
</evidence>
<dbReference type="NCBIfam" id="NF037979">
    <property type="entry name" value="Na_transp"/>
    <property type="match status" value="1"/>
</dbReference>
<dbReference type="InterPro" id="IPR000175">
    <property type="entry name" value="Na/ntran_symport"/>
</dbReference>
<feature type="transmembrane region" description="Helical" evidence="7">
    <location>
        <begin position="174"/>
        <end position="207"/>
    </location>
</feature>
<dbReference type="Proteomes" id="UP000885672">
    <property type="component" value="Unassembled WGS sequence"/>
</dbReference>
<feature type="transmembrane region" description="Helical" evidence="7">
    <location>
        <begin position="384"/>
        <end position="404"/>
    </location>
</feature>
<organism evidence="8">
    <name type="scientific">candidate division WOR-3 bacterium</name>
    <dbReference type="NCBI Taxonomy" id="2052148"/>
    <lineage>
        <taxon>Bacteria</taxon>
        <taxon>Bacteria division WOR-3</taxon>
    </lineage>
</organism>
<dbReference type="GO" id="GO:0015293">
    <property type="term" value="F:symporter activity"/>
    <property type="evidence" value="ECO:0007669"/>
    <property type="project" value="UniProtKB-KW"/>
</dbReference>
<dbReference type="PROSITE" id="PS00610">
    <property type="entry name" value="NA_NEUROTRAN_SYMP_1"/>
    <property type="match status" value="1"/>
</dbReference>
<comment type="caution">
    <text evidence="8">The sequence shown here is derived from an EMBL/GenBank/DDBJ whole genome shotgun (WGS) entry which is preliminary data.</text>
</comment>
<dbReference type="GO" id="GO:0005886">
    <property type="term" value="C:plasma membrane"/>
    <property type="evidence" value="ECO:0007669"/>
    <property type="project" value="TreeGrafter"/>
</dbReference>
<feature type="transmembrane region" description="Helical" evidence="7">
    <location>
        <begin position="355"/>
        <end position="378"/>
    </location>
</feature>
<feature type="transmembrane region" description="Helical" evidence="7">
    <location>
        <begin position="148"/>
        <end position="165"/>
    </location>
</feature>
<evidence type="ECO:0000256" key="5">
    <source>
        <dbReference type="ARBA" id="ARBA00023136"/>
    </source>
</evidence>
<comment type="similarity">
    <text evidence="6">Belongs to the sodium:neurotransmitter symporter (SNF) (TC 2.A.22) family.</text>
</comment>
<dbReference type="AlphaFoldDB" id="A0A7V0T6J9"/>
<dbReference type="PANTHER" id="PTHR11616">
    <property type="entry name" value="SODIUM/CHLORIDE DEPENDENT TRANSPORTER"/>
    <property type="match status" value="1"/>
</dbReference>
<sequence>MDQRGQWDNRAAFILAAVGSAIGLGNLWRFPFKCYEHGGGAFLIAYVIALITIGIPLLLLEFSLGHRFRLAAPSAFRKVGRAFEWVGWWAVLVGFVIVTYYAVVMAWAVVYTGFSVTQAWGADPAGFFYGEVLGLTGGPFELGGVRRPLLIGLGISWTLIILAIWKSAKTVSKVVYLTVVLPWALLIIFIIRGVTLPGAAAGLHYYLAPIFGHLLNPALWGAAYGQVAYSVSIGFGIMIAYASFLPRRANITSSAVIIAVADGLTSIAGGFAVFGTLGYYAQLKGLPVTEVLKGGPGLAFITYPEVISQLPMARVFGLLFFLMLLALAVDSAFSLVEAVAAAVRDKWGLGHRASNFIVGGIAVSLGLIFTTGAGLYWLDIVDHFMEHFGLIAVLLVECIVLGWFHKTDQLRKHLNSVSKTQLGDWWPWFIRIVCPVILAALLTNGLVRELGRPYEGYPIRALVIAGWGVAALLPLLSILFSLFRGHRRDPVEETTGG</sequence>
<name>A0A7V0T6J9_UNCW3</name>
<reference evidence="8" key="1">
    <citation type="journal article" date="2020" name="mSystems">
        <title>Genome- and Community-Level Interaction Insights into Carbon Utilization and Element Cycling Functions of Hydrothermarchaeota in Hydrothermal Sediment.</title>
        <authorList>
            <person name="Zhou Z."/>
            <person name="Liu Y."/>
            <person name="Xu W."/>
            <person name="Pan J."/>
            <person name="Luo Z.H."/>
            <person name="Li M."/>
        </authorList>
    </citation>
    <scope>NUCLEOTIDE SEQUENCE [LARGE SCALE GENOMIC DNA]</scope>
    <source>
        <strain evidence="8">SpSt-1182</strain>
    </source>
</reference>
<keyword evidence="6" id="KW-0769">Symport</keyword>
<feature type="transmembrane region" description="Helical" evidence="7">
    <location>
        <begin position="85"/>
        <end position="110"/>
    </location>
</feature>
<evidence type="ECO:0000256" key="6">
    <source>
        <dbReference type="RuleBase" id="RU003732"/>
    </source>
</evidence>
<dbReference type="PROSITE" id="PS50267">
    <property type="entry name" value="NA_NEUROTRAN_SYMP_3"/>
    <property type="match status" value="1"/>
</dbReference>
<evidence type="ECO:0000256" key="4">
    <source>
        <dbReference type="ARBA" id="ARBA00022989"/>
    </source>
</evidence>